<protein>
    <submittedName>
        <fullName evidence="2">Uncharacterized protein</fullName>
    </submittedName>
</protein>
<feature type="transmembrane region" description="Helical" evidence="1">
    <location>
        <begin position="119"/>
        <end position="143"/>
    </location>
</feature>
<dbReference type="Proteomes" id="UP000656042">
    <property type="component" value="Unassembled WGS sequence"/>
</dbReference>
<gene>
    <name evidence="2" type="ORF">GCM10012284_20580</name>
</gene>
<feature type="transmembrane region" description="Helical" evidence="1">
    <location>
        <begin position="80"/>
        <end position="99"/>
    </location>
</feature>
<name>A0A8J3BZ53_9ACTN</name>
<keyword evidence="3" id="KW-1185">Reference proteome</keyword>
<feature type="transmembrane region" description="Helical" evidence="1">
    <location>
        <begin position="335"/>
        <end position="353"/>
    </location>
</feature>
<feature type="transmembrane region" description="Helical" evidence="1">
    <location>
        <begin position="155"/>
        <end position="174"/>
    </location>
</feature>
<dbReference type="AlphaFoldDB" id="A0A8J3BZ53"/>
<keyword evidence="1" id="KW-0472">Membrane</keyword>
<accession>A0A8J3BZ53</accession>
<feature type="transmembrane region" description="Helical" evidence="1">
    <location>
        <begin position="180"/>
        <end position="201"/>
    </location>
</feature>
<proteinExistence type="predicted"/>
<keyword evidence="1" id="KW-0812">Transmembrane</keyword>
<evidence type="ECO:0000256" key="1">
    <source>
        <dbReference type="SAM" id="Phobius"/>
    </source>
</evidence>
<keyword evidence="1" id="KW-1133">Transmembrane helix</keyword>
<reference evidence="2" key="1">
    <citation type="journal article" date="2014" name="Int. J. Syst. Evol. Microbiol.">
        <title>Complete genome sequence of Corynebacterium casei LMG S-19264T (=DSM 44701T), isolated from a smear-ripened cheese.</title>
        <authorList>
            <consortium name="US DOE Joint Genome Institute (JGI-PGF)"/>
            <person name="Walter F."/>
            <person name="Albersmeier A."/>
            <person name="Kalinowski J."/>
            <person name="Ruckert C."/>
        </authorList>
    </citation>
    <scope>NUCLEOTIDE SEQUENCE</scope>
    <source>
        <strain evidence="2">CGMCC 4.7299</strain>
    </source>
</reference>
<sequence length="373" mass="37972">MAARRSCRAARSGLPGAYPRTGSFCGTGKASWASIGLGSSSDGFALILPRLERAFRACARTLNRMNVAQATPDSARRQRYPGIVLAAAGLLWMAGLLYSARATITGRADAEMEVTSTAYALPGAISATLVGGAAVALAVLALAGRSRAFSPTVRFAVTTGTGLVLGALAALSFITINTDGWVYAVVGGTVAAAATVGGAIAGFPESRVVTATCWAAIAVFAVGFALNVVQDPLLRLFGAGDTSASRASAADWFSLTQGLLSGLAAGAVAFLVLHRRRDGSGPRWTRYALAGAGPGLLLVIAEILARTAGSRVLELAGRVSELELAVQQMLSGSRLNNALIVLFVGAITAIILIGRTLGPSAEPDDEDAAQPAG</sequence>
<organism evidence="2 3">
    <name type="scientific">Mangrovihabitans endophyticus</name>
    <dbReference type="NCBI Taxonomy" id="1751298"/>
    <lineage>
        <taxon>Bacteria</taxon>
        <taxon>Bacillati</taxon>
        <taxon>Actinomycetota</taxon>
        <taxon>Actinomycetes</taxon>
        <taxon>Micromonosporales</taxon>
        <taxon>Micromonosporaceae</taxon>
        <taxon>Mangrovihabitans</taxon>
    </lineage>
</organism>
<dbReference type="EMBL" id="BMMX01000006">
    <property type="protein sequence ID" value="GGK86201.1"/>
    <property type="molecule type" value="Genomic_DNA"/>
</dbReference>
<evidence type="ECO:0000313" key="2">
    <source>
        <dbReference type="EMBL" id="GGK86201.1"/>
    </source>
</evidence>
<feature type="transmembrane region" description="Helical" evidence="1">
    <location>
        <begin position="208"/>
        <end position="229"/>
    </location>
</feature>
<feature type="transmembrane region" description="Helical" evidence="1">
    <location>
        <begin position="249"/>
        <end position="272"/>
    </location>
</feature>
<comment type="caution">
    <text evidence="2">The sequence shown here is derived from an EMBL/GenBank/DDBJ whole genome shotgun (WGS) entry which is preliminary data.</text>
</comment>
<evidence type="ECO:0000313" key="3">
    <source>
        <dbReference type="Proteomes" id="UP000656042"/>
    </source>
</evidence>
<reference evidence="2" key="2">
    <citation type="submission" date="2020-09" db="EMBL/GenBank/DDBJ databases">
        <authorList>
            <person name="Sun Q."/>
            <person name="Zhou Y."/>
        </authorList>
    </citation>
    <scope>NUCLEOTIDE SEQUENCE</scope>
    <source>
        <strain evidence="2">CGMCC 4.7299</strain>
    </source>
</reference>